<feature type="compositionally biased region" description="Polar residues" evidence="2">
    <location>
        <begin position="951"/>
        <end position="966"/>
    </location>
</feature>
<name>A0ABP0FXD0_CLALP</name>
<feature type="domain" description="PH" evidence="3">
    <location>
        <begin position="5"/>
        <end position="118"/>
    </location>
</feature>
<dbReference type="InterPro" id="IPR011993">
    <property type="entry name" value="PH-like_dom_sf"/>
</dbReference>
<dbReference type="EMBL" id="CAWYQH010000097">
    <property type="protein sequence ID" value="CAK8684257.1"/>
    <property type="molecule type" value="Genomic_DNA"/>
</dbReference>
<feature type="compositionally biased region" description="Polar residues" evidence="2">
    <location>
        <begin position="782"/>
        <end position="793"/>
    </location>
</feature>
<keyword evidence="5" id="KW-1185">Reference proteome</keyword>
<protein>
    <recommendedName>
        <fullName evidence="3">PH domain-containing protein</fullName>
    </recommendedName>
</protein>
<feature type="compositionally biased region" description="Basic and acidic residues" evidence="2">
    <location>
        <begin position="794"/>
        <end position="806"/>
    </location>
</feature>
<feature type="compositionally biased region" description="Basic and acidic residues" evidence="2">
    <location>
        <begin position="668"/>
        <end position="683"/>
    </location>
</feature>
<gene>
    <name evidence="4" type="ORF">CVLEPA_LOCUS15247</name>
</gene>
<dbReference type="SMART" id="SM00233">
    <property type="entry name" value="PH"/>
    <property type="match status" value="1"/>
</dbReference>
<proteinExistence type="inferred from homology"/>
<accession>A0ABP0FXD0</accession>
<feature type="compositionally biased region" description="Low complexity" evidence="2">
    <location>
        <begin position="407"/>
        <end position="419"/>
    </location>
</feature>
<sequence>MSSGGVMLSGWLRKSPPERKLRRNAWKKRWFVLRSGRLSGDPNVLEYFRHQGSKRPIKAITLDECSQIDANVPIKYDRKDPDHQFVFDIVTKTRTYYLVAESNLEMSSWVRYLCDLCGFNHDTPENQNLGTQQQTFKAVQPISGRNYQNGNAPLLENEDRDGDVPAPLPRPRGTITNRSKIIRRPNTDANDNPTEDEVKQTRSSTASSSGSGQVSVAGPFRQQVSALDEKSSYSYAKDLEAPPSSSDYLLLTDCNTAEAAEEILEDNSLLTVGKFCERRTSTDSVFTHEGTASDNNSDVIIDQPIKVPHMRFVANIRNQRLDSMPDCPPPPPPVNAGGVRPQIRGPEQSGTSFPPDDDDDVVTEARTRSYRSSHGLSPIDDSELNRVPLNLQREFHVDDMGNPLLGSHTNSSSNASTHAKPYNRLPSGGNSSATEYINTADASAEAGFGTFANMQRYDAMPQQYEQQYPGTGRSVFSPTNRSASSQVSSSVFFNSPMQAEMKYGSPRNQMFDGPAPSRYLSSPHHQHSYPHQPKGSFYSSSSTLSPYISRGSPARMQSAHMSPAMPKLRRSSSVGQLESVANELAAESNQYRSPTHARRRSIDHRPGQLLYNPSMAQCNNPNLKVAPSPIMTMRKSNTPPPRPPKSESTLKQSMPDRTNYPAVCEQKLNSDKPHPEQDVDPRRSSSGSVSPPHTAVAVPDSPPHALLNHDNGYNQLSPAHSKITHTIPISEANGPKRSVGSQSLSSSDKGSRSVSCSSSSGTGSSSDSTRSRSPAGAVYDISTATIQAQSDPSPENKDGFSNHDTPKPIAGKAAVAESEVTTPNTKSVSESPTNGFCNYDTPSKIPVNGHLAEIQDDAHPNYEMMLDQADMLLPEAFNDPQAYTCMAGANALMNSPAFTMSKSPMPSASRPAAASEPPPVKRDLKPGRKSLGSDSGLSETSKQHHSRSSYEDSPSDANSPVNQPQVVDSPLSPPHATITHTLSSTPVLSNRHFTENLSHGRSQDRLLPPERPPKHSSSSSLSPRTPPSATMANHLPGRPYAMTSAVDRTHKLTFDNQATRSPSLTHTGPRQRTHAPPVPGRPPKPLCMVRGAPPSAGFWDESVFYQQRSMRDFGVNPTRPPKSSMFKPDYGGNSTLFFPSKFPVVPPPSMESCERELKYVELKDFPTSDGFTGTQNDSGIGVERPQKAEEGVEYIVLDREKTEALEKMKRAREQELSLQKRGSIDSRAGKR</sequence>
<dbReference type="PANTHER" id="PTHR45960:SF2">
    <property type="entry name" value="PROTEIN DAUGHTER OF SEVENLESS"/>
    <property type="match status" value="1"/>
</dbReference>
<feature type="region of interest" description="Disordered" evidence="2">
    <location>
        <begin position="141"/>
        <end position="220"/>
    </location>
</feature>
<feature type="compositionally biased region" description="Polar residues" evidence="2">
    <location>
        <begin position="646"/>
        <end position="656"/>
    </location>
</feature>
<organism evidence="4 5">
    <name type="scientific">Clavelina lepadiformis</name>
    <name type="common">Light-bulb sea squirt</name>
    <name type="synonym">Ascidia lepadiformis</name>
    <dbReference type="NCBI Taxonomy" id="159417"/>
    <lineage>
        <taxon>Eukaryota</taxon>
        <taxon>Metazoa</taxon>
        <taxon>Chordata</taxon>
        <taxon>Tunicata</taxon>
        <taxon>Ascidiacea</taxon>
        <taxon>Aplousobranchia</taxon>
        <taxon>Clavelinidae</taxon>
        <taxon>Clavelina</taxon>
    </lineage>
</organism>
<feature type="compositionally biased region" description="Basic and acidic residues" evidence="2">
    <location>
        <begin position="1001"/>
        <end position="1013"/>
    </location>
</feature>
<feature type="region of interest" description="Disordered" evidence="2">
    <location>
        <begin position="607"/>
        <end position="841"/>
    </location>
</feature>
<feature type="compositionally biased region" description="Polar residues" evidence="2">
    <location>
        <begin position="1054"/>
        <end position="1070"/>
    </location>
</feature>
<evidence type="ECO:0000256" key="2">
    <source>
        <dbReference type="SAM" id="MobiDB-lite"/>
    </source>
</evidence>
<comment type="similarity">
    <text evidence="1">Belongs to the GAB family.</text>
</comment>
<feature type="compositionally biased region" description="Low complexity" evidence="2">
    <location>
        <begin position="736"/>
        <end position="773"/>
    </location>
</feature>
<feature type="region of interest" description="Disordered" evidence="2">
    <location>
        <begin position="1210"/>
        <end position="1231"/>
    </location>
</feature>
<dbReference type="InterPro" id="IPR046355">
    <property type="entry name" value="Gab1-4-like"/>
</dbReference>
<dbReference type="Pfam" id="PF00169">
    <property type="entry name" value="PH"/>
    <property type="match status" value="1"/>
</dbReference>
<feature type="compositionally biased region" description="Low complexity" evidence="2">
    <location>
        <begin position="529"/>
        <end position="542"/>
    </location>
</feature>
<feature type="compositionally biased region" description="Pro residues" evidence="2">
    <location>
        <begin position="1076"/>
        <end position="1085"/>
    </location>
</feature>
<dbReference type="PANTHER" id="PTHR45960">
    <property type="entry name" value="GRB2-ASSOCIATED-BINDING PROTEIN"/>
    <property type="match status" value="1"/>
</dbReference>
<evidence type="ECO:0000313" key="4">
    <source>
        <dbReference type="EMBL" id="CAK8684257.1"/>
    </source>
</evidence>
<comment type="caution">
    <text evidence="4">The sequence shown here is derived from an EMBL/GenBank/DDBJ whole genome shotgun (WGS) entry which is preliminary data.</text>
</comment>
<evidence type="ECO:0000313" key="5">
    <source>
        <dbReference type="Proteomes" id="UP001642483"/>
    </source>
</evidence>
<dbReference type="PROSITE" id="PS50003">
    <property type="entry name" value="PH_DOMAIN"/>
    <property type="match status" value="1"/>
</dbReference>
<feature type="region of interest" description="Disordered" evidence="2">
    <location>
        <begin position="323"/>
        <end position="361"/>
    </location>
</feature>
<feature type="region of interest" description="Disordered" evidence="2">
    <location>
        <begin position="901"/>
        <end position="1039"/>
    </location>
</feature>
<dbReference type="InterPro" id="IPR001849">
    <property type="entry name" value="PH_domain"/>
</dbReference>
<feature type="region of interest" description="Disordered" evidence="2">
    <location>
        <begin position="511"/>
        <end position="542"/>
    </location>
</feature>
<dbReference type="Gene3D" id="2.30.29.30">
    <property type="entry name" value="Pleckstrin-homology domain (PH domain)/Phosphotyrosine-binding domain (PTB)"/>
    <property type="match status" value="1"/>
</dbReference>
<feature type="region of interest" description="Disordered" evidence="2">
    <location>
        <begin position="1053"/>
        <end position="1085"/>
    </location>
</feature>
<feature type="compositionally biased region" description="Polar residues" evidence="2">
    <location>
        <begin position="978"/>
        <end position="988"/>
    </location>
</feature>
<feature type="compositionally biased region" description="Low complexity" evidence="2">
    <location>
        <begin position="903"/>
        <end position="915"/>
    </location>
</feature>
<feature type="region of interest" description="Disordered" evidence="2">
    <location>
        <begin position="401"/>
        <end position="434"/>
    </location>
</feature>
<feature type="compositionally biased region" description="Polar residues" evidence="2">
    <location>
        <begin position="141"/>
        <end position="151"/>
    </location>
</feature>
<dbReference type="SUPFAM" id="SSF50729">
    <property type="entry name" value="PH domain-like"/>
    <property type="match status" value="1"/>
</dbReference>
<evidence type="ECO:0000259" key="3">
    <source>
        <dbReference type="PROSITE" id="PS50003"/>
    </source>
</evidence>
<reference evidence="4 5" key="1">
    <citation type="submission" date="2024-02" db="EMBL/GenBank/DDBJ databases">
        <authorList>
            <person name="Daric V."/>
            <person name="Darras S."/>
        </authorList>
    </citation>
    <scope>NUCLEOTIDE SEQUENCE [LARGE SCALE GENOMIC DNA]</scope>
</reference>
<feature type="compositionally biased region" description="Polar residues" evidence="2">
    <location>
        <begin position="819"/>
        <end position="836"/>
    </location>
</feature>
<feature type="compositionally biased region" description="Low complexity" evidence="2">
    <location>
        <begin position="201"/>
        <end position="217"/>
    </location>
</feature>
<feature type="compositionally biased region" description="Basic and acidic residues" evidence="2">
    <location>
        <begin position="1222"/>
        <end position="1231"/>
    </location>
</feature>
<evidence type="ECO:0000256" key="1">
    <source>
        <dbReference type="ARBA" id="ARBA00029462"/>
    </source>
</evidence>
<dbReference type="Proteomes" id="UP001642483">
    <property type="component" value="Unassembled WGS sequence"/>
</dbReference>